<feature type="domain" description="Cytidyltransferase-like" evidence="3">
    <location>
        <begin position="8"/>
        <end position="49"/>
    </location>
</feature>
<dbReference type="PANTHER" id="PTHR21342">
    <property type="entry name" value="PHOSPHOPANTETHEINE ADENYLYLTRANSFERASE"/>
    <property type="match status" value="1"/>
</dbReference>
<evidence type="ECO:0000313" key="5">
    <source>
        <dbReference type="Proteomes" id="UP000231246"/>
    </source>
</evidence>
<dbReference type="Pfam" id="PF01467">
    <property type="entry name" value="CTP_transf_like"/>
    <property type="match status" value="1"/>
</dbReference>
<evidence type="ECO:0000256" key="1">
    <source>
        <dbReference type="ARBA" id="ARBA00022679"/>
    </source>
</evidence>
<dbReference type="InterPro" id="IPR014729">
    <property type="entry name" value="Rossmann-like_a/b/a_fold"/>
</dbReference>
<keyword evidence="2" id="KW-0548">Nucleotidyltransferase</keyword>
<dbReference type="EMBL" id="PCTA01000026">
    <property type="protein sequence ID" value="PIP61427.1"/>
    <property type="molecule type" value="Genomic_DNA"/>
</dbReference>
<dbReference type="Gene3D" id="3.40.50.620">
    <property type="entry name" value="HUPs"/>
    <property type="match status" value="1"/>
</dbReference>
<dbReference type="Proteomes" id="UP000231246">
    <property type="component" value="Unassembled WGS sequence"/>
</dbReference>
<evidence type="ECO:0000259" key="3">
    <source>
        <dbReference type="Pfam" id="PF01467"/>
    </source>
</evidence>
<keyword evidence="1" id="KW-0808">Transferase</keyword>
<dbReference type="GO" id="GO:0016779">
    <property type="term" value="F:nucleotidyltransferase activity"/>
    <property type="evidence" value="ECO:0007669"/>
    <property type="project" value="UniProtKB-KW"/>
</dbReference>
<protein>
    <recommendedName>
        <fullName evidence="3">Cytidyltransferase-like domain-containing protein</fullName>
    </recommendedName>
</protein>
<name>A0A2H0BUS1_9BACT</name>
<sequence>MQKYKVALIVGRFQPFHKGHRYLILEGLKQAEKVIIGIGSINQDNKDNPIGFEHVKSLLETFFKEEKLEEKLVGIYGIPDFFNDKKWGDFVEEKLSPFDVIISNNDWTNRILKAKGYPIIEVPFFKRELYEGRRIRNLFRTGKSWMSRVPKYLAVQTKKLLH</sequence>
<evidence type="ECO:0000313" key="4">
    <source>
        <dbReference type="EMBL" id="PIP61427.1"/>
    </source>
</evidence>
<dbReference type="InterPro" id="IPR004821">
    <property type="entry name" value="Cyt_trans-like"/>
</dbReference>
<comment type="caution">
    <text evidence="4">The sequence shown here is derived from an EMBL/GenBank/DDBJ whole genome shotgun (WGS) entry which is preliminary data.</text>
</comment>
<dbReference type="SUPFAM" id="SSF52374">
    <property type="entry name" value="Nucleotidylyl transferase"/>
    <property type="match status" value="1"/>
</dbReference>
<organism evidence="4 5">
    <name type="scientific">Candidatus Roizmanbacteria bacterium CG22_combo_CG10-13_8_21_14_all_38_20</name>
    <dbReference type="NCBI Taxonomy" id="1974862"/>
    <lineage>
        <taxon>Bacteria</taxon>
        <taxon>Candidatus Roizmaniibacteriota</taxon>
    </lineage>
</organism>
<dbReference type="NCBIfam" id="TIGR00125">
    <property type="entry name" value="cyt_tran_rel"/>
    <property type="match status" value="1"/>
</dbReference>
<evidence type="ECO:0000256" key="2">
    <source>
        <dbReference type="ARBA" id="ARBA00022695"/>
    </source>
</evidence>
<reference evidence="4 5" key="1">
    <citation type="submission" date="2017-09" db="EMBL/GenBank/DDBJ databases">
        <title>Depth-based differentiation of microbial function through sediment-hosted aquifers and enrichment of novel symbionts in the deep terrestrial subsurface.</title>
        <authorList>
            <person name="Probst A.J."/>
            <person name="Ladd B."/>
            <person name="Jarett J.K."/>
            <person name="Geller-Mcgrath D.E."/>
            <person name="Sieber C.M."/>
            <person name="Emerson J.B."/>
            <person name="Anantharaman K."/>
            <person name="Thomas B.C."/>
            <person name="Malmstrom R."/>
            <person name="Stieglmeier M."/>
            <person name="Klingl A."/>
            <person name="Woyke T."/>
            <person name="Ryan C.M."/>
            <person name="Banfield J.F."/>
        </authorList>
    </citation>
    <scope>NUCLEOTIDE SEQUENCE [LARGE SCALE GENOMIC DNA]</scope>
    <source>
        <strain evidence="4">CG22_combo_CG10-13_8_21_14_all_38_20</strain>
    </source>
</reference>
<accession>A0A2H0BUS1</accession>
<gene>
    <name evidence="4" type="ORF">COW99_03950</name>
</gene>
<dbReference type="PANTHER" id="PTHR21342:SF0">
    <property type="entry name" value="BIFUNCTIONAL NMN ADENYLYLTRANSFERASE_NUDIX HYDROLASE"/>
    <property type="match status" value="1"/>
</dbReference>
<dbReference type="AlphaFoldDB" id="A0A2H0BUS1"/>
<proteinExistence type="predicted"/>